<dbReference type="SMART" id="SM00320">
    <property type="entry name" value="WD40"/>
    <property type="match status" value="4"/>
</dbReference>
<dbReference type="Gene3D" id="2.130.10.10">
    <property type="entry name" value="YVTN repeat-like/Quinoprotein amine dehydrogenase"/>
    <property type="match status" value="1"/>
</dbReference>
<gene>
    <name evidence="6" type="ORF">NAPIS_ORF02384</name>
</gene>
<dbReference type="GO" id="GO:1990757">
    <property type="term" value="F:ubiquitin ligase activator activity"/>
    <property type="evidence" value="ECO:0007669"/>
    <property type="project" value="TreeGrafter"/>
</dbReference>
<evidence type="ECO:0000259" key="5">
    <source>
        <dbReference type="Pfam" id="PF24807"/>
    </source>
</evidence>
<dbReference type="GO" id="GO:0005680">
    <property type="term" value="C:anaphase-promoting complex"/>
    <property type="evidence" value="ECO:0007669"/>
    <property type="project" value="TreeGrafter"/>
</dbReference>
<dbReference type="InterPro" id="IPR056150">
    <property type="entry name" value="WD40_CDC20-Fz"/>
</dbReference>
<evidence type="ECO:0000256" key="3">
    <source>
        <dbReference type="ARBA" id="ARBA00022737"/>
    </source>
</evidence>
<dbReference type="PANTHER" id="PTHR19918:SF5">
    <property type="entry name" value="MEIOSIS-SPECIFIC APC_C ACTIVATOR PROTEIN AMA1"/>
    <property type="match status" value="1"/>
</dbReference>
<evidence type="ECO:0000256" key="2">
    <source>
        <dbReference type="ARBA" id="ARBA00022574"/>
    </source>
</evidence>
<sequence length="356" mass="40171">MEESSNIEDLFNTIPISRVTRNPVVGVKQKLLATSTLCIEPRYERILNRFIDTKPFKILDAPGMVDDYYLNLLDWSSNNILSIGLGDSIYTYNYNNGTVDEIFSGNEPVTSVKSCNNILSIGLNSGKNIFYDLDVQKIGMYKKYHDMRIASMSWNGNILCTGGKSGKIVVQDVRSNSNDVLTGHTQEVCGLEWSPDYKYLASGSNDNDIRVWHNNHTYKTLKEHKSAVKALAWCPWKSGVLASGGGTKDKSIKFWDVYEGSKICETQVNSQVCTLTYINKYKELISSHGYLDNNIILWKASTMKQVIAFGKHEQRVLHCAISPDNTILASVSSDENLKFWKVCDKTKKTKKEQVLE</sequence>
<dbReference type="PROSITE" id="PS50082">
    <property type="entry name" value="WD_REPEATS_2"/>
    <property type="match status" value="2"/>
</dbReference>
<evidence type="ECO:0000256" key="4">
    <source>
        <dbReference type="PROSITE-ProRule" id="PRU00221"/>
    </source>
</evidence>
<dbReference type="AlphaFoldDB" id="T0MG83"/>
<dbReference type="PROSITE" id="PS50294">
    <property type="entry name" value="WD_REPEATS_REGION"/>
    <property type="match status" value="2"/>
</dbReference>
<keyword evidence="6" id="KW-0131">Cell cycle</keyword>
<dbReference type="InterPro" id="IPR001680">
    <property type="entry name" value="WD40_rpt"/>
</dbReference>
<dbReference type="EMBL" id="KE647334">
    <property type="protein sequence ID" value="EQB60045.1"/>
    <property type="molecule type" value="Genomic_DNA"/>
</dbReference>
<dbReference type="SUPFAM" id="SSF50978">
    <property type="entry name" value="WD40 repeat-like"/>
    <property type="match status" value="1"/>
</dbReference>
<evidence type="ECO:0000313" key="7">
    <source>
        <dbReference type="Proteomes" id="UP000053780"/>
    </source>
</evidence>
<dbReference type="VEuPathDB" id="MicrosporidiaDB:NAPIS_ORF02384"/>
<dbReference type="InterPro" id="IPR036322">
    <property type="entry name" value="WD40_repeat_dom_sf"/>
</dbReference>
<keyword evidence="6" id="KW-0132">Cell division</keyword>
<proteinExistence type="inferred from homology"/>
<dbReference type="GO" id="GO:1905786">
    <property type="term" value="P:positive regulation of anaphase-promoting complex-dependent catabolic process"/>
    <property type="evidence" value="ECO:0007669"/>
    <property type="project" value="TreeGrafter"/>
</dbReference>
<dbReference type="OrthoDB" id="10263272at2759"/>
<protein>
    <submittedName>
        <fullName evidence="6">Cell division cycle protein 20-like protein</fullName>
    </submittedName>
</protein>
<dbReference type="PANTHER" id="PTHR19918">
    <property type="entry name" value="CELL DIVISION CYCLE 20 CDC20 FIZZY -RELATED"/>
    <property type="match status" value="1"/>
</dbReference>
<dbReference type="InterPro" id="IPR015943">
    <property type="entry name" value="WD40/YVTN_repeat-like_dom_sf"/>
</dbReference>
<organism evidence="6 7">
    <name type="scientific">Vairimorpha apis BRL 01</name>
    <dbReference type="NCBI Taxonomy" id="1037528"/>
    <lineage>
        <taxon>Eukaryota</taxon>
        <taxon>Fungi</taxon>
        <taxon>Fungi incertae sedis</taxon>
        <taxon>Microsporidia</taxon>
        <taxon>Nosematidae</taxon>
        <taxon>Vairimorpha</taxon>
    </lineage>
</organism>
<keyword evidence="3" id="KW-0677">Repeat</keyword>
<dbReference type="InterPro" id="IPR033010">
    <property type="entry name" value="Cdc20/Fizzy"/>
</dbReference>
<evidence type="ECO:0000256" key="1">
    <source>
        <dbReference type="ARBA" id="ARBA00006445"/>
    </source>
</evidence>
<accession>T0MG83</accession>
<feature type="domain" description="CDC20/Fizzy WD40" evidence="5">
    <location>
        <begin position="59"/>
        <end position="340"/>
    </location>
</feature>
<reference evidence="6 7" key="1">
    <citation type="journal article" date="2013" name="BMC Genomics">
        <title>Genome sequencing and comparative genomics of honey bee microsporidia, Nosema apis reveal novel insights into host-parasite interactions.</title>
        <authorList>
            <person name="Chen Yp."/>
            <person name="Pettis J.S."/>
            <person name="Zhao Y."/>
            <person name="Liu X."/>
            <person name="Tallon L.J."/>
            <person name="Sadzewicz L.D."/>
            <person name="Li R."/>
            <person name="Zheng H."/>
            <person name="Huang S."/>
            <person name="Zhang X."/>
            <person name="Hamilton M.C."/>
            <person name="Pernal S.F."/>
            <person name="Melathopoulos A.P."/>
            <person name="Yan X."/>
            <person name="Evans J.D."/>
        </authorList>
    </citation>
    <scope>NUCLEOTIDE SEQUENCE [LARGE SCALE GENOMIC DNA]</scope>
    <source>
        <strain evidence="6 7">BRL 01</strain>
    </source>
</reference>
<dbReference type="GO" id="GO:0010997">
    <property type="term" value="F:anaphase-promoting complex binding"/>
    <property type="evidence" value="ECO:0007669"/>
    <property type="project" value="InterPro"/>
</dbReference>
<evidence type="ECO:0000313" key="6">
    <source>
        <dbReference type="EMBL" id="EQB60045.1"/>
    </source>
</evidence>
<dbReference type="Pfam" id="PF24807">
    <property type="entry name" value="WD40_CDC20-Fz"/>
    <property type="match status" value="1"/>
</dbReference>
<dbReference type="Proteomes" id="UP000053780">
    <property type="component" value="Unassembled WGS sequence"/>
</dbReference>
<dbReference type="GO" id="GO:0031145">
    <property type="term" value="P:anaphase-promoting complex-dependent catabolic process"/>
    <property type="evidence" value="ECO:0007669"/>
    <property type="project" value="TreeGrafter"/>
</dbReference>
<keyword evidence="2 4" id="KW-0853">WD repeat</keyword>
<feature type="repeat" description="WD" evidence="4">
    <location>
        <begin position="309"/>
        <end position="342"/>
    </location>
</feature>
<dbReference type="HOGENOM" id="CLU_014831_1_0_1"/>
<dbReference type="GO" id="GO:0051301">
    <property type="term" value="P:cell division"/>
    <property type="evidence" value="ECO:0007669"/>
    <property type="project" value="UniProtKB-KW"/>
</dbReference>
<feature type="repeat" description="WD" evidence="4">
    <location>
        <begin position="181"/>
        <end position="212"/>
    </location>
</feature>
<keyword evidence="7" id="KW-1185">Reference proteome</keyword>
<name>T0MG83_9MICR</name>
<comment type="similarity">
    <text evidence="1">Belongs to the WD repeat CDC20/Fizzy family.</text>
</comment>